<dbReference type="PANTHER" id="PTHR33044">
    <property type="entry name" value="BIFUNCTIONAL INHIBITOR/LIPID-TRANSFER PROTEIN/SEED STORAGE 2S ALBUMIN SUPERFAMILY PROTEIN-RELATED"/>
    <property type="match status" value="1"/>
</dbReference>
<gene>
    <name evidence="11" type="ORF">DCAR_0831651</name>
</gene>
<evidence type="ECO:0000256" key="5">
    <source>
        <dbReference type="ARBA" id="ARBA00022729"/>
    </source>
</evidence>
<accession>A0AAF0XRU8</accession>
<dbReference type="GO" id="GO:0005886">
    <property type="term" value="C:plasma membrane"/>
    <property type="evidence" value="ECO:0007669"/>
    <property type="project" value="UniProtKB-SubCell"/>
</dbReference>
<evidence type="ECO:0000256" key="9">
    <source>
        <dbReference type="SAM" id="SignalP"/>
    </source>
</evidence>
<keyword evidence="4" id="KW-0336">GPI-anchor</keyword>
<feature type="domain" description="Bifunctional inhibitor/plant lipid transfer protein/seed storage helical" evidence="10">
    <location>
        <begin position="21"/>
        <end position="96"/>
    </location>
</feature>
<keyword evidence="12" id="KW-1185">Reference proteome</keyword>
<dbReference type="InterPro" id="IPR036312">
    <property type="entry name" value="Bifun_inhib/LTP/seed_sf"/>
</dbReference>
<evidence type="ECO:0000256" key="8">
    <source>
        <dbReference type="ARBA" id="ARBA00023288"/>
    </source>
</evidence>
<comment type="similarity">
    <text evidence="2">Belongs to the plant LTP family.</text>
</comment>
<reference evidence="11" key="1">
    <citation type="journal article" date="2016" name="Nat. Genet.">
        <title>A high-quality carrot genome assembly provides new insights into carotenoid accumulation and asterid genome evolution.</title>
        <authorList>
            <person name="Iorizzo M."/>
            <person name="Ellison S."/>
            <person name="Senalik D."/>
            <person name="Zeng P."/>
            <person name="Satapoomin P."/>
            <person name="Huang J."/>
            <person name="Bowman M."/>
            <person name="Iovene M."/>
            <person name="Sanseverino W."/>
            <person name="Cavagnaro P."/>
            <person name="Yildiz M."/>
            <person name="Macko-Podgorni A."/>
            <person name="Moranska E."/>
            <person name="Grzebelus E."/>
            <person name="Grzebelus D."/>
            <person name="Ashrafi H."/>
            <person name="Zheng Z."/>
            <person name="Cheng S."/>
            <person name="Spooner D."/>
            <person name="Van Deynze A."/>
            <person name="Simon P."/>
        </authorList>
    </citation>
    <scope>NUCLEOTIDE SEQUENCE</scope>
    <source>
        <tissue evidence="11">Leaf</tissue>
    </source>
</reference>
<dbReference type="EMBL" id="CP093350">
    <property type="protein sequence ID" value="WOH12152.1"/>
    <property type="molecule type" value="Genomic_DNA"/>
</dbReference>
<comment type="subcellular location">
    <subcellularLocation>
        <location evidence="1">Cell membrane</location>
        <topology evidence="1">Lipid-anchor</topology>
        <topology evidence="1">GPI-anchor</topology>
    </subcellularLocation>
</comment>
<keyword evidence="4" id="KW-0472">Membrane</keyword>
<evidence type="ECO:0000256" key="3">
    <source>
        <dbReference type="ARBA" id="ARBA00022475"/>
    </source>
</evidence>
<dbReference type="Pfam" id="PF14368">
    <property type="entry name" value="LTP_2"/>
    <property type="match status" value="1"/>
</dbReference>
<dbReference type="Gene3D" id="1.10.110.10">
    <property type="entry name" value="Plant lipid-transfer and hydrophobic proteins"/>
    <property type="match status" value="1"/>
</dbReference>
<keyword evidence="5 9" id="KW-0732">Signal</keyword>
<evidence type="ECO:0000256" key="7">
    <source>
        <dbReference type="ARBA" id="ARBA00023180"/>
    </source>
</evidence>
<feature type="signal peptide" evidence="9">
    <location>
        <begin position="1"/>
        <end position="26"/>
    </location>
</feature>
<evidence type="ECO:0000256" key="6">
    <source>
        <dbReference type="ARBA" id="ARBA00023157"/>
    </source>
</evidence>
<protein>
    <recommendedName>
        <fullName evidence="10">Bifunctional inhibitor/plant lipid transfer protein/seed storage helical domain-containing protein</fullName>
    </recommendedName>
</protein>
<keyword evidence="7" id="KW-0325">Glycoprotein</keyword>
<reference evidence="11" key="2">
    <citation type="submission" date="2022-03" db="EMBL/GenBank/DDBJ databases">
        <title>Draft title - Genomic analysis of global carrot germplasm unveils the trajectory of domestication and the origin of high carotenoid orange carrot.</title>
        <authorList>
            <person name="Iorizzo M."/>
            <person name="Ellison S."/>
            <person name="Senalik D."/>
            <person name="Macko-Podgorni A."/>
            <person name="Grzebelus D."/>
            <person name="Bostan H."/>
            <person name="Rolling W."/>
            <person name="Curaba J."/>
            <person name="Simon P."/>
        </authorList>
    </citation>
    <scope>NUCLEOTIDE SEQUENCE</scope>
    <source>
        <tissue evidence="11">Leaf</tissue>
    </source>
</reference>
<evidence type="ECO:0000256" key="2">
    <source>
        <dbReference type="ARBA" id="ARBA00009748"/>
    </source>
</evidence>
<dbReference type="InterPro" id="IPR016140">
    <property type="entry name" value="Bifunc_inhib/LTP/seed_store"/>
</dbReference>
<organism evidence="11 12">
    <name type="scientific">Daucus carota subsp. sativus</name>
    <name type="common">Carrot</name>
    <dbReference type="NCBI Taxonomy" id="79200"/>
    <lineage>
        <taxon>Eukaryota</taxon>
        <taxon>Viridiplantae</taxon>
        <taxon>Streptophyta</taxon>
        <taxon>Embryophyta</taxon>
        <taxon>Tracheophyta</taxon>
        <taxon>Spermatophyta</taxon>
        <taxon>Magnoliopsida</taxon>
        <taxon>eudicotyledons</taxon>
        <taxon>Gunneridae</taxon>
        <taxon>Pentapetalae</taxon>
        <taxon>asterids</taxon>
        <taxon>campanulids</taxon>
        <taxon>Apiales</taxon>
        <taxon>Apiaceae</taxon>
        <taxon>Apioideae</taxon>
        <taxon>Scandiceae</taxon>
        <taxon>Daucinae</taxon>
        <taxon>Daucus</taxon>
        <taxon>Daucus sect. Daucus</taxon>
    </lineage>
</organism>
<dbReference type="GO" id="GO:0098552">
    <property type="term" value="C:side of membrane"/>
    <property type="evidence" value="ECO:0007669"/>
    <property type="project" value="UniProtKB-KW"/>
</dbReference>
<keyword evidence="6" id="KW-1015">Disulfide bond</keyword>
<dbReference type="InterPro" id="IPR043325">
    <property type="entry name" value="LTSS"/>
</dbReference>
<dbReference type="SUPFAM" id="SSF47699">
    <property type="entry name" value="Bifunctional inhibitor/lipid-transfer protein/seed storage 2S albumin"/>
    <property type="match status" value="1"/>
</dbReference>
<evidence type="ECO:0000313" key="11">
    <source>
        <dbReference type="EMBL" id="WOH12152.1"/>
    </source>
</evidence>
<evidence type="ECO:0000313" key="12">
    <source>
        <dbReference type="Proteomes" id="UP000077755"/>
    </source>
</evidence>
<dbReference type="AlphaFoldDB" id="A0AAF0XRU8"/>
<evidence type="ECO:0000256" key="1">
    <source>
        <dbReference type="ARBA" id="ARBA00004609"/>
    </source>
</evidence>
<proteinExistence type="inferred from homology"/>
<feature type="chain" id="PRO_5042051097" description="Bifunctional inhibitor/plant lipid transfer protein/seed storage helical domain-containing protein" evidence="9">
    <location>
        <begin position="27"/>
        <end position="151"/>
    </location>
</feature>
<name>A0AAF0XRU8_DAUCS</name>
<dbReference type="Proteomes" id="UP000077755">
    <property type="component" value="Chromosome 8"/>
</dbReference>
<sequence>MGGSGKMKTLILGVVLVTALTAIAETQDSCASALMACVGSINATTKPPSACCDSFEEVVAHQLECLCNLEYNTPDLLRALEINVTQALQPPTLCRAGNCGSWVGCQTRTRHDLISGNPTRPETLNKQREFKFLTIKNNGKEKLCATGNVSL</sequence>
<evidence type="ECO:0000256" key="4">
    <source>
        <dbReference type="ARBA" id="ARBA00022622"/>
    </source>
</evidence>
<keyword evidence="3" id="KW-1003">Cell membrane</keyword>
<keyword evidence="8" id="KW-0449">Lipoprotein</keyword>
<evidence type="ECO:0000259" key="10">
    <source>
        <dbReference type="Pfam" id="PF14368"/>
    </source>
</evidence>
<dbReference type="CDD" id="cd00010">
    <property type="entry name" value="AAI_LTSS"/>
    <property type="match status" value="1"/>
</dbReference>